<dbReference type="EMBL" id="CAJVPM010015441">
    <property type="protein sequence ID" value="CAG8607853.1"/>
    <property type="molecule type" value="Genomic_DNA"/>
</dbReference>
<feature type="non-terminal residue" evidence="1">
    <location>
        <position position="196"/>
    </location>
</feature>
<organism evidence="1 2">
    <name type="scientific">Scutellospora calospora</name>
    <dbReference type="NCBI Taxonomy" id="85575"/>
    <lineage>
        <taxon>Eukaryota</taxon>
        <taxon>Fungi</taxon>
        <taxon>Fungi incertae sedis</taxon>
        <taxon>Mucoromycota</taxon>
        <taxon>Glomeromycotina</taxon>
        <taxon>Glomeromycetes</taxon>
        <taxon>Diversisporales</taxon>
        <taxon>Gigasporaceae</taxon>
        <taxon>Scutellospora</taxon>
    </lineage>
</organism>
<keyword evidence="2" id="KW-1185">Reference proteome</keyword>
<gene>
    <name evidence="1" type="ORF">SCALOS_LOCUS7172</name>
</gene>
<comment type="caution">
    <text evidence="1">The sequence shown here is derived from an EMBL/GenBank/DDBJ whole genome shotgun (WGS) entry which is preliminary data.</text>
</comment>
<evidence type="ECO:0000313" key="2">
    <source>
        <dbReference type="Proteomes" id="UP000789860"/>
    </source>
</evidence>
<sequence length="196" mass="23465">MYEIAQIRVNSEITPIKTINNIRRTCKDFNNIFTILFKKSFIDYFDIKINLDSTRLWKELIENSIKKDIMNEINEYCLQLRMEHSEYSYLKSTTQINDISISEFFTFLGCYMKYNQLRSIVLIPTYDYITREVFYDYNCIECDEFKSFRSNNILKCSACKDNVQCYCGDLAIKKIVKKQNQNQGKYFYTCKDRDCG</sequence>
<name>A0ACA9MQM1_9GLOM</name>
<evidence type="ECO:0000313" key="1">
    <source>
        <dbReference type="EMBL" id="CAG8607853.1"/>
    </source>
</evidence>
<reference evidence="1" key="1">
    <citation type="submission" date="2021-06" db="EMBL/GenBank/DDBJ databases">
        <authorList>
            <person name="Kallberg Y."/>
            <person name="Tangrot J."/>
            <person name="Rosling A."/>
        </authorList>
    </citation>
    <scope>NUCLEOTIDE SEQUENCE</scope>
    <source>
        <strain evidence="1">AU212A</strain>
    </source>
</reference>
<proteinExistence type="predicted"/>
<protein>
    <submittedName>
        <fullName evidence="1">10473_t:CDS:1</fullName>
    </submittedName>
</protein>
<accession>A0ACA9MQM1</accession>
<dbReference type="Proteomes" id="UP000789860">
    <property type="component" value="Unassembled WGS sequence"/>
</dbReference>